<evidence type="ECO:0000256" key="2">
    <source>
        <dbReference type="ARBA" id="ARBA00004687"/>
    </source>
</evidence>
<evidence type="ECO:0000256" key="7">
    <source>
        <dbReference type="ARBA" id="ARBA00022989"/>
    </source>
</evidence>
<dbReference type="Pfam" id="PF08320">
    <property type="entry name" value="PIG-X"/>
    <property type="match status" value="1"/>
</dbReference>
<dbReference type="InterPro" id="IPR040039">
    <property type="entry name" value="PIGX"/>
</dbReference>
<comment type="pathway">
    <text evidence="2 10">Glycolipid biosynthesis; glycosylphosphatidylinositol-anchor biosynthesis.</text>
</comment>
<protein>
    <recommendedName>
        <fullName evidence="10">Phosphatidylinositol-glycan biosynthesis class X protein</fullName>
    </recommendedName>
</protein>
<evidence type="ECO:0000256" key="4">
    <source>
        <dbReference type="ARBA" id="ARBA00022502"/>
    </source>
</evidence>
<keyword evidence="9" id="KW-0325">Glycoprotein</keyword>
<keyword evidence="7 10" id="KW-1133">Transmembrane helix</keyword>
<dbReference type="PANTHER" id="PTHR28650:SF1">
    <property type="entry name" value="PHOSPHATIDYLINOSITOL-GLYCAN BIOSYNTHESIS CLASS X PROTEIN"/>
    <property type="match status" value="1"/>
</dbReference>
<name>A0A8S0ZX54_ARCPL</name>
<evidence type="ECO:0000256" key="8">
    <source>
        <dbReference type="ARBA" id="ARBA00023136"/>
    </source>
</evidence>
<keyword evidence="6 10" id="KW-0256">Endoplasmic reticulum</keyword>
<organism evidence="11 12">
    <name type="scientific">Arctia plantaginis</name>
    <name type="common">Wood tiger moth</name>
    <name type="synonym">Phalaena plantaginis</name>
    <dbReference type="NCBI Taxonomy" id="874455"/>
    <lineage>
        <taxon>Eukaryota</taxon>
        <taxon>Metazoa</taxon>
        <taxon>Ecdysozoa</taxon>
        <taxon>Arthropoda</taxon>
        <taxon>Hexapoda</taxon>
        <taxon>Insecta</taxon>
        <taxon>Pterygota</taxon>
        <taxon>Neoptera</taxon>
        <taxon>Endopterygota</taxon>
        <taxon>Lepidoptera</taxon>
        <taxon>Glossata</taxon>
        <taxon>Ditrysia</taxon>
        <taxon>Noctuoidea</taxon>
        <taxon>Erebidae</taxon>
        <taxon>Arctiinae</taxon>
        <taxon>Arctia</taxon>
    </lineage>
</organism>
<feature type="transmembrane region" description="Helical" evidence="10">
    <location>
        <begin position="184"/>
        <end position="204"/>
    </location>
</feature>
<evidence type="ECO:0000256" key="3">
    <source>
        <dbReference type="ARBA" id="ARBA00010345"/>
    </source>
</evidence>
<gene>
    <name evidence="11" type="ORF">APLA_LOCUS7419</name>
</gene>
<accession>A0A8S0ZX54</accession>
<evidence type="ECO:0000256" key="5">
    <source>
        <dbReference type="ARBA" id="ARBA00022692"/>
    </source>
</evidence>
<keyword evidence="5 10" id="KW-0812">Transmembrane</keyword>
<dbReference type="PANTHER" id="PTHR28650">
    <property type="entry name" value="PHOSPHATIDYLINOSITOL-GLYCAN BIOSYNTHESIS CLASS X PROTEIN"/>
    <property type="match status" value="1"/>
</dbReference>
<evidence type="ECO:0000313" key="11">
    <source>
        <dbReference type="EMBL" id="CAB3236539.1"/>
    </source>
</evidence>
<comment type="similarity">
    <text evidence="3 10">Belongs to the PIGX family.</text>
</comment>
<dbReference type="InterPro" id="IPR013233">
    <property type="entry name" value="PIG-X/PBN1"/>
</dbReference>
<comment type="subcellular location">
    <subcellularLocation>
        <location evidence="1 10">Endoplasmic reticulum membrane</location>
        <topology evidence="1 10">Single-pass membrane protein</topology>
    </subcellularLocation>
</comment>
<evidence type="ECO:0000256" key="6">
    <source>
        <dbReference type="ARBA" id="ARBA00022824"/>
    </source>
</evidence>
<evidence type="ECO:0000313" key="12">
    <source>
        <dbReference type="Proteomes" id="UP000494256"/>
    </source>
</evidence>
<dbReference type="GO" id="GO:0006506">
    <property type="term" value="P:GPI anchor biosynthetic process"/>
    <property type="evidence" value="ECO:0007669"/>
    <property type="project" value="UniProtKB-KW"/>
</dbReference>
<evidence type="ECO:0000256" key="9">
    <source>
        <dbReference type="ARBA" id="ARBA00023180"/>
    </source>
</evidence>
<keyword evidence="8 10" id="KW-0472">Membrane</keyword>
<sequence>MKQDLVNDGFHRKMVYGITIIASFRDHLPSLWPYKDCYISLHQPLPAGIYANPDELDDLNRSHRLYAVTKKTNVELPTHLAEPNTAYVFQKIEGAWFETWLPLHARYHKANWFGGYVVNEIEKPQMYMRCPDHQLEHCMNPMVPYKFLCTIHSDEKCIWKKIPFVVSTKSPVSWQTPIGDLNHYYPVAIVTTTVVIIGSIYLVFSINKAKCYMLDYDYTD</sequence>
<dbReference type="SMART" id="SM00780">
    <property type="entry name" value="PIG-X"/>
    <property type="match status" value="1"/>
</dbReference>
<dbReference type="AlphaFoldDB" id="A0A8S0ZX54"/>
<dbReference type="Proteomes" id="UP000494256">
    <property type="component" value="Unassembled WGS sequence"/>
</dbReference>
<dbReference type="EMBL" id="CADEBD010000302">
    <property type="protein sequence ID" value="CAB3236539.1"/>
    <property type="molecule type" value="Genomic_DNA"/>
</dbReference>
<proteinExistence type="inferred from homology"/>
<comment type="function">
    <text evidence="10">Stabilizing subunit of the glycosylphosphatidylinositol-mannosyltransferase I complex which catalyzes the transfer of the first mannose, via an alpha-1,4 bond from a dolichol-phosphate-mannose (Dol-P-Man) to the glucosaminyl acyl phosphatidylinositol (GlcN-(acyl)PI) intermediate to generate alpha-D-Man-(1-&gt;4)-alpha-D-GlcN-(1-&gt;6)-(1-radyl,2-acyl-sn-glycero-3-phospho)-2-acyl-inositol and participates in the sixth step of the glycosylphosphatidylinositol-anchor biosynthesis. Probably acts by stabilizing the mannosyltransferase PIGM.</text>
</comment>
<evidence type="ECO:0000256" key="1">
    <source>
        <dbReference type="ARBA" id="ARBA00004389"/>
    </source>
</evidence>
<comment type="caution">
    <text evidence="11">The sequence shown here is derived from an EMBL/GenBank/DDBJ whole genome shotgun (WGS) entry which is preliminary data.</text>
</comment>
<keyword evidence="4 10" id="KW-0337">GPI-anchor biosynthesis</keyword>
<reference evidence="11 12" key="1">
    <citation type="submission" date="2020-04" db="EMBL/GenBank/DDBJ databases">
        <authorList>
            <person name="Wallbank WR R."/>
            <person name="Pardo Diaz C."/>
            <person name="Kozak K."/>
            <person name="Martin S."/>
            <person name="Jiggins C."/>
            <person name="Moest M."/>
            <person name="Warren A I."/>
            <person name="Byers J.R.P. K."/>
            <person name="Montejo-Kovacevich G."/>
            <person name="Yen C E."/>
        </authorList>
    </citation>
    <scope>NUCLEOTIDE SEQUENCE [LARGE SCALE GENOMIC DNA]</scope>
</reference>
<evidence type="ECO:0000256" key="10">
    <source>
        <dbReference type="RuleBase" id="RU366056"/>
    </source>
</evidence>
<dbReference type="GO" id="GO:0005789">
    <property type="term" value="C:endoplasmic reticulum membrane"/>
    <property type="evidence" value="ECO:0007669"/>
    <property type="project" value="UniProtKB-SubCell"/>
</dbReference>
<dbReference type="OrthoDB" id="291007at2759"/>